<organism evidence="5 6">
    <name type="scientific">Pachysolen tannophilus NRRL Y-2460</name>
    <dbReference type="NCBI Taxonomy" id="669874"/>
    <lineage>
        <taxon>Eukaryota</taxon>
        <taxon>Fungi</taxon>
        <taxon>Dikarya</taxon>
        <taxon>Ascomycota</taxon>
        <taxon>Saccharomycotina</taxon>
        <taxon>Pichiomycetes</taxon>
        <taxon>Pachysolenaceae</taxon>
        <taxon>Pachysolen</taxon>
    </lineage>
</organism>
<sequence>MEFMEYDEEDKLLFTHRNEDEENEDNEGIQDWTQLLGKEGNKSKNKKKLSKLGIGLKNGGGILANGKDFGPLSEGNDYDLANLKINRSVMFDTLGYKRGFVSSQVGINQSTIFYNIFLDKCYMIQPKGGFVKTLGYTDKFNRTWLGFEEVLYLVERGSCIVKYDKNKILQDPKLFDLKNEFKSLEMSLEEIYTLLIKNQQQYDEYCVYSHLKRLGYIVLRSSNIEENESESEIENEETFFKRDENDFKKNNEYSFMEESSIDYTNLKIAISRSLSILLLNNLKNLLLQPFMKLFQNIKLVLIKHQLFKVSIFHPLHFKHTYYKSYNSILQKLQIVPIKKNFQNSKFTPTFLVWRPQPDFSKKRLISPDFKIKVINSSSEGFLQLKDMKAFIDKSPANAAIAAIVDHGAINFIGLNEFPTTSANRQSKQKQQKQQKQQQQQQR</sequence>
<feature type="region of interest" description="Disordered" evidence="3">
    <location>
        <begin position="420"/>
        <end position="442"/>
    </location>
</feature>
<dbReference type="GO" id="GO:0000379">
    <property type="term" value="P:tRNA-type intron splice site recognition and cleavage"/>
    <property type="evidence" value="ECO:0007669"/>
    <property type="project" value="TreeGrafter"/>
</dbReference>
<dbReference type="InterPro" id="IPR024337">
    <property type="entry name" value="tRNA_splic_suSen54"/>
</dbReference>
<dbReference type="EMBL" id="KV454018">
    <property type="protein sequence ID" value="ODV93491.1"/>
    <property type="molecule type" value="Genomic_DNA"/>
</dbReference>
<gene>
    <name evidence="5" type="ORF">PACTADRAFT_77805</name>
</gene>
<proteinExistence type="inferred from homology"/>
<keyword evidence="2" id="KW-0819">tRNA processing</keyword>
<evidence type="ECO:0000313" key="6">
    <source>
        <dbReference type="Proteomes" id="UP000094236"/>
    </source>
</evidence>
<dbReference type="PANTHER" id="PTHR21027:SF1">
    <property type="entry name" value="TRNA-SPLICING ENDONUCLEASE SUBUNIT SEN54"/>
    <property type="match status" value="1"/>
</dbReference>
<dbReference type="GO" id="GO:0000214">
    <property type="term" value="C:tRNA-intron endonuclease complex"/>
    <property type="evidence" value="ECO:0007669"/>
    <property type="project" value="TreeGrafter"/>
</dbReference>
<keyword evidence="6" id="KW-1185">Reference proteome</keyword>
<dbReference type="InterPro" id="IPR024336">
    <property type="entry name" value="tRNA_splic_suSen54_N"/>
</dbReference>
<reference evidence="6" key="1">
    <citation type="submission" date="2016-05" db="EMBL/GenBank/DDBJ databases">
        <title>Comparative genomics of biotechnologically important yeasts.</title>
        <authorList>
            <consortium name="DOE Joint Genome Institute"/>
            <person name="Riley R."/>
            <person name="Haridas S."/>
            <person name="Wolfe K.H."/>
            <person name="Lopes M.R."/>
            <person name="Hittinger C.T."/>
            <person name="Goker M."/>
            <person name="Salamov A."/>
            <person name="Wisecaver J."/>
            <person name="Long T.M."/>
            <person name="Aerts A.L."/>
            <person name="Barry K."/>
            <person name="Choi C."/>
            <person name="Clum A."/>
            <person name="Coughlan A.Y."/>
            <person name="Deshpande S."/>
            <person name="Douglass A.P."/>
            <person name="Hanson S.J."/>
            <person name="Klenk H.-P."/>
            <person name="Labutti K."/>
            <person name="Lapidus A."/>
            <person name="Lindquist E."/>
            <person name="Lipzen A."/>
            <person name="Meier-Kolthoff J.P."/>
            <person name="Ohm R.A."/>
            <person name="Otillar R.P."/>
            <person name="Pangilinan J."/>
            <person name="Peng Y."/>
            <person name="Rokas A."/>
            <person name="Rosa C.A."/>
            <person name="Scheuner C."/>
            <person name="Sibirny A.A."/>
            <person name="Slot J.C."/>
            <person name="Stielow J.B."/>
            <person name="Sun H."/>
            <person name="Kurtzman C.P."/>
            <person name="Blackwell M."/>
            <person name="Grigoriev I.V."/>
            <person name="Jeffries T.W."/>
        </authorList>
    </citation>
    <scope>NUCLEOTIDE SEQUENCE [LARGE SCALE GENOMIC DNA]</scope>
    <source>
        <strain evidence="6">NRRL Y-2460</strain>
    </source>
</reference>
<evidence type="ECO:0000256" key="2">
    <source>
        <dbReference type="ARBA" id="ARBA00022694"/>
    </source>
</evidence>
<evidence type="ECO:0000259" key="4">
    <source>
        <dbReference type="Pfam" id="PF12928"/>
    </source>
</evidence>
<comment type="similarity">
    <text evidence="1">Belongs to the SEN54 family.</text>
</comment>
<dbReference type="STRING" id="669874.A0A1E4TP22"/>
<dbReference type="AlphaFoldDB" id="A0A1E4TP22"/>
<dbReference type="Pfam" id="PF12928">
    <property type="entry name" value="tRNA_int_end_N2"/>
    <property type="match status" value="1"/>
</dbReference>
<dbReference type="PANTHER" id="PTHR21027">
    <property type="entry name" value="TRNA-SPLICING ENDONUCLEASE SUBUNIT SEN54"/>
    <property type="match status" value="1"/>
</dbReference>
<evidence type="ECO:0000256" key="1">
    <source>
        <dbReference type="ARBA" id="ARBA00005736"/>
    </source>
</evidence>
<feature type="domain" description="tRNA-splicing endonuclease subunit Sen54 N-terminal" evidence="4">
    <location>
        <begin position="108"/>
        <end position="162"/>
    </location>
</feature>
<feature type="compositionally biased region" description="Low complexity" evidence="3">
    <location>
        <begin position="433"/>
        <end position="442"/>
    </location>
</feature>
<protein>
    <recommendedName>
        <fullName evidence="4">tRNA-splicing endonuclease subunit Sen54 N-terminal domain-containing protein</fullName>
    </recommendedName>
</protein>
<evidence type="ECO:0000313" key="5">
    <source>
        <dbReference type="EMBL" id="ODV93491.1"/>
    </source>
</evidence>
<dbReference type="Proteomes" id="UP000094236">
    <property type="component" value="Unassembled WGS sequence"/>
</dbReference>
<name>A0A1E4TP22_PACTA</name>
<evidence type="ECO:0000256" key="3">
    <source>
        <dbReference type="SAM" id="MobiDB-lite"/>
    </source>
</evidence>
<accession>A0A1E4TP22</accession>
<dbReference type="OrthoDB" id="408683at2759"/>